<dbReference type="Proteomes" id="UP000018958">
    <property type="component" value="Unassembled WGS sequence"/>
</dbReference>
<accession>W2X2K2</accession>
<feature type="transmembrane region" description="Helical" evidence="1">
    <location>
        <begin position="29"/>
        <end position="49"/>
    </location>
</feature>
<reference evidence="2 3" key="1">
    <citation type="submission" date="2013-11" db="EMBL/GenBank/DDBJ databases">
        <title>The Genome Sequence of Phytophthora parasitica CJ01A1.</title>
        <authorList>
            <consortium name="The Broad Institute Genomics Platform"/>
            <person name="Russ C."/>
            <person name="Tyler B."/>
            <person name="Panabieres F."/>
            <person name="Shan W."/>
            <person name="Tripathy S."/>
            <person name="Grunwald N."/>
            <person name="Machado M."/>
            <person name="Johnson C.S."/>
            <person name="Walker B."/>
            <person name="Young S.K."/>
            <person name="Zeng Q."/>
            <person name="Gargeya S."/>
            <person name="Fitzgerald M."/>
            <person name="Haas B."/>
            <person name="Abouelleil A."/>
            <person name="Allen A.W."/>
            <person name="Alvarado L."/>
            <person name="Arachchi H.M."/>
            <person name="Berlin A.M."/>
            <person name="Chapman S.B."/>
            <person name="Gainer-Dewar J."/>
            <person name="Goldberg J."/>
            <person name="Griggs A."/>
            <person name="Gujja S."/>
            <person name="Hansen M."/>
            <person name="Howarth C."/>
            <person name="Imamovic A."/>
            <person name="Ireland A."/>
            <person name="Larimer J."/>
            <person name="McCowan C."/>
            <person name="Murphy C."/>
            <person name="Pearson M."/>
            <person name="Poon T.W."/>
            <person name="Priest M."/>
            <person name="Roberts A."/>
            <person name="Saif S."/>
            <person name="Shea T."/>
            <person name="Sisk P."/>
            <person name="Sykes S."/>
            <person name="Wortman J."/>
            <person name="Nusbaum C."/>
            <person name="Birren B."/>
        </authorList>
    </citation>
    <scope>NUCLEOTIDE SEQUENCE [LARGE SCALE GENOMIC DNA]</scope>
    <source>
        <strain evidence="2 3">CJ01A1</strain>
    </source>
</reference>
<keyword evidence="1" id="KW-0812">Transmembrane</keyword>
<organism evidence="2 3">
    <name type="scientific">Phytophthora nicotianae CJ01A1</name>
    <dbReference type="NCBI Taxonomy" id="1317063"/>
    <lineage>
        <taxon>Eukaryota</taxon>
        <taxon>Sar</taxon>
        <taxon>Stramenopiles</taxon>
        <taxon>Oomycota</taxon>
        <taxon>Peronosporomycetes</taxon>
        <taxon>Peronosporales</taxon>
        <taxon>Peronosporaceae</taxon>
        <taxon>Phytophthora</taxon>
    </lineage>
</organism>
<evidence type="ECO:0000313" key="3">
    <source>
        <dbReference type="Proteomes" id="UP000018958"/>
    </source>
</evidence>
<name>W2X2K2_PHYNI</name>
<proteinExistence type="predicted"/>
<dbReference type="EMBL" id="ANIX01001714">
    <property type="protein sequence ID" value="ETP17001.1"/>
    <property type="molecule type" value="Genomic_DNA"/>
</dbReference>
<evidence type="ECO:0000256" key="1">
    <source>
        <dbReference type="SAM" id="Phobius"/>
    </source>
</evidence>
<keyword evidence="1" id="KW-0472">Membrane</keyword>
<comment type="caution">
    <text evidence="2">The sequence shown here is derived from an EMBL/GenBank/DDBJ whole genome shotgun (WGS) entry which is preliminary data.</text>
</comment>
<sequence length="111" mass="12602">MKASAVLMITTSCLTTVYFLDRARITLAEFLYALACASIFSFVWWFHWLRHDAAVLDEHIAADPGADVHRITGSNMWLYTITPQHYPFVILGSLMFGQCDVDPTWNESTQA</sequence>
<gene>
    <name evidence="2" type="ORF">F441_08517</name>
</gene>
<keyword evidence="1" id="KW-1133">Transmembrane helix</keyword>
<dbReference type="AlphaFoldDB" id="W2X2K2"/>
<evidence type="ECO:0000313" key="2">
    <source>
        <dbReference type="EMBL" id="ETP17001.1"/>
    </source>
</evidence>
<protein>
    <submittedName>
        <fullName evidence="2">Uncharacterized protein</fullName>
    </submittedName>
</protein>